<feature type="compositionally biased region" description="Low complexity" evidence="1">
    <location>
        <begin position="1073"/>
        <end position="1099"/>
    </location>
</feature>
<feature type="compositionally biased region" description="Polar residues" evidence="1">
    <location>
        <begin position="673"/>
        <end position="703"/>
    </location>
</feature>
<feature type="region of interest" description="Disordered" evidence="1">
    <location>
        <begin position="644"/>
        <end position="726"/>
    </location>
</feature>
<gene>
    <name evidence="4 5" type="primary">LOC101863157</name>
</gene>
<accession>A0ABM1AA38</accession>
<proteinExistence type="predicted"/>
<organism evidence="3 4">
    <name type="scientific">Aplysia californica</name>
    <name type="common">California sea hare</name>
    <dbReference type="NCBI Taxonomy" id="6500"/>
    <lineage>
        <taxon>Eukaryota</taxon>
        <taxon>Metazoa</taxon>
        <taxon>Spiralia</taxon>
        <taxon>Lophotrochozoa</taxon>
        <taxon>Mollusca</taxon>
        <taxon>Gastropoda</taxon>
        <taxon>Heterobranchia</taxon>
        <taxon>Euthyneura</taxon>
        <taxon>Tectipleura</taxon>
        <taxon>Aplysiida</taxon>
        <taxon>Aplysioidea</taxon>
        <taxon>Aplysiidae</taxon>
        <taxon>Aplysia</taxon>
    </lineage>
</organism>
<feature type="region of interest" description="Disordered" evidence="1">
    <location>
        <begin position="1245"/>
        <end position="1313"/>
    </location>
</feature>
<feature type="compositionally biased region" description="Low complexity" evidence="1">
    <location>
        <begin position="806"/>
        <end position="816"/>
    </location>
</feature>
<dbReference type="InterPro" id="IPR036508">
    <property type="entry name" value="Chitin-bd_dom_sf"/>
</dbReference>
<feature type="domain" description="Chitin-binding type-2" evidence="2">
    <location>
        <begin position="285"/>
        <end position="348"/>
    </location>
</feature>
<protein>
    <submittedName>
        <fullName evidence="4 5">Uncharacterized protein LOC101863157</fullName>
    </submittedName>
</protein>
<feature type="compositionally biased region" description="Polar residues" evidence="1">
    <location>
        <begin position="774"/>
        <end position="792"/>
    </location>
</feature>
<evidence type="ECO:0000313" key="4">
    <source>
        <dbReference type="RefSeq" id="XP_012943735.1"/>
    </source>
</evidence>
<dbReference type="PROSITE" id="PS50940">
    <property type="entry name" value="CHIT_BIND_II"/>
    <property type="match status" value="1"/>
</dbReference>
<evidence type="ECO:0000259" key="2">
    <source>
        <dbReference type="PROSITE" id="PS50940"/>
    </source>
</evidence>
<dbReference type="SUPFAM" id="SSF57625">
    <property type="entry name" value="Invertebrate chitin-binding proteins"/>
    <property type="match status" value="1"/>
</dbReference>
<evidence type="ECO:0000313" key="3">
    <source>
        <dbReference type="Proteomes" id="UP000694888"/>
    </source>
</evidence>
<dbReference type="Proteomes" id="UP000694888">
    <property type="component" value="Unplaced"/>
</dbReference>
<sequence>MFEVPSTLWPPVPSAVKNRLSLLPSDMEVTQPRIKEAKRACDKQSEGQRCSDVDILEELMNFNSYSEADMGFSESDSIVEPMESINVRLLKEKLPNDCQTSFSTTWNECLVEKENTVQHFFSLIPLHFDNCDNKENNQNPNVIKSVGTTSVTQQRNSQSLVKEHLDADGHGKNDLKGVSVQILLDRTNVPVKREEDKRTVVEKRKKNKNNAAFWNLKDVKTVMFQTRKQRTDVFYENKRETKRGGQPIGWSSLVQILLVIVSIMVKSTSAFGASGYEMTSLEAENSPCPGTDTRGAHIYTRHPGNCAIFYTCFGTRVWQMACTKERTVFSLKHKVCVWKNSKFDDCSASEGLTTISNNSSQPQGEMLDFSKGRWYHSLPKQPGLMIPPSVENDADLPFYNKMNDTGSNFLKLDSQRKIQLRHFPFFGSDNEGDLESNNLFRNESYSSRILETLRLSRSRSTPSPFYVNNGLKIDNTRTTPFKRWSSTIRPGQFQRYKYADGVGNPKLKMKNEGEFDVQVHPMIKNTDNLQQIPQNINDVKKLVTTSSPINEEDFTFPSYFDQPEGVLPYLRYGGNLSFEQKKKIKQGRGSSTKSKRPVATPETKTELFDQKSLLKTRTITSSHAPRYLTTRYETSKSRSKIIGGKPLTRKIPSTSSPRYTLTPRPHVPDHSLKTTGKKSISTNHITTSRHPQTTQSRSNNLDVSTRHHTIDRLPTRGRHLSTTTRYPFHGLDKTTLKRTKLTHNYKSIKKTTTTRFPSTSITKVSYHQVHSKPRTTLQTTKRSHTGLQTSHIKTTRHSHVPRTSRPRTSITRTSPRFGKLPSSTLIPKTHSKQVVPTQSRQSRVVPTVKMEAVSNPVRLEHFLRSLNLRTPSGTKVIGRSDTKSRQRNSHSRPHMTRSYQRSRTLQLKRQRLLSQSNPTAPPNRWFGYNRSRMQRPSIHSGHRRFNENKRNRGLPLSHKQKQNRTDSRRFGLSQRRNTFEQQTKKNERRVQHSNTRVTGSNRQNMRKYGHNRSYPTFNRTLGYKSRIHSPRFENKTSSSLLSTNAPRRHGAFGNLHRKTGTNQEDVIYVTPWGRNSRGRVNSNNGQNNRGRVNSNNGQNTKEISRGLSPKRPSSYKTREETNRSKSTSPRSRTSKTQSNNQSRQRFRSGQDKMNWSKRLQLRPSYSLNKTLFTYERSPKNVSLYDLTKQRQSDSRANVERLRRLILEAKLRAQNRRENSRTTPEPHFSANRSISHGLWGRNQVVRPVQTPPTSRPGPSQVQTLATTSTTTSTTTTARPTTTPTTTTTTTTTAVEPEYRLRLKGKSKHVTSDCD</sequence>
<dbReference type="Gene3D" id="2.170.140.10">
    <property type="entry name" value="Chitin binding domain"/>
    <property type="match status" value="1"/>
</dbReference>
<feature type="compositionally biased region" description="Low complexity" evidence="1">
    <location>
        <begin position="1124"/>
        <end position="1138"/>
    </location>
</feature>
<keyword evidence="3" id="KW-1185">Reference proteome</keyword>
<feature type="compositionally biased region" description="Basic residues" evidence="1">
    <location>
        <begin position="1046"/>
        <end position="1059"/>
    </location>
</feature>
<feature type="region of interest" description="Disordered" evidence="1">
    <location>
        <begin position="1029"/>
        <end position="1157"/>
    </location>
</feature>
<feature type="compositionally biased region" description="Basic residues" evidence="1">
    <location>
        <begin position="885"/>
        <end position="895"/>
    </location>
</feature>
<feature type="region of interest" description="Disordered" evidence="1">
    <location>
        <begin position="870"/>
        <end position="905"/>
    </location>
</feature>
<reference evidence="4 5" key="1">
    <citation type="submission" date="2025-05" db="UniProtKB">
        <authorList>
            <consortium name="RefSeq"/>
        </authorList>
    </citation>
    <scope>IDENTIFICATION</scope>
</reference>
<feature type="region of interest" description="Disordered" evidence="1">
    <location>
        <begin position="935"/>
        <end position="1017"/>
    </location>
</feature>
<feature type="compositionally biased region" description="Basic residues" evidence="1">
    <location>
        <begin position="793"/>
        <end position="805"/>
    </location>
</feature>
<dbReference type="RefSeq" id="XP_012943735.1">
    <property type="nucleotide sequence ID" value="XM_013088281.2"/>
</dbReference>
<feature type="compositionally biased region" description="Polar residues" evidence="1">
    <location>
        <begin position="992"/>
        <end position="1003"/>
    </location>
</feature>
<name>A0ABM1AA38_APLCA</name>
<feature type="region of interest" description="Disordered" evidence="1">
    <location>
        <begin position="1213"/>
        <end position="1232"/>
    </location>
</feature>
<evidence type="ECO:0000256" key="1">
    <source>
        <dbReference type="SAM" id="MobiDB-lite"/>
    </source>
</evidence>
<dbReference type="GeneID" id="101863157"/>
<feature type="compositionally biased region" description="Polar residues" evidence="1">
    <location>
        <begin position="1035"/>
        <end position="1045"/>
    </location>
</feature>
<dbReference type="InterPro" id="IPR002557">
    <property type="entry name" value="Chitin-bd_dom"/>
</dbReference>
<feature type="compositionally biased region" description="Low complexity" evidence="1">
    <location>
        <begin position="1262"/>
        <end position="1291"/>
    </location>
</feature>
<evidence type="ECO:0000313" key="5">
    <source>
        <dbReference type="RefSeq" id="XP_012943740.1"/>
    </source>
</evidence>
<feature type="region of interest" description="Disordered" evidence="1">
    <location>
        <begin position="581"/>
        <end position="605"/>
    </location>
</feature>
<feature type="compositionally biased region" description="Basic and acidic residues" evidence="1">
    <location>
        <begin position="704"/>
        <end position="714"/>
    </location>
</feature>
<dbReference type="RefSeq" id="XP_012943740.1">
    <property type="nucleotide sequence ID" value="XM_013088286.2"/>
</dbReference>
<feature type="region of interest" description="Disordered" evidence="1">
    <location>
        <begin position="764"/>
        <end position="824"/>
    </location>
</feature>